<organism evidence="1 2">
    <name type="scientific">Moorena bouillonii PNG</name>
    <dbReference type="NCBI Taxonomy" id="568701"/>
    <lineage>
        <taxon>Bacteria</taxon>
        <taxon>Bacillati</taxon>
        <taxon>Cyanobacteriota</taxon>
        <taxon>Cyanophyceae</taxon>
        <taxon>Coleofasciculales</taxon>
        <taxon>Coleofasciculaceae</taxon>
        <taxon>Moorena</taxon>
    </lineage>
</organism>
<dbReference type="AlphaFoldDB" id="A0A1U7N9G2"/>
<dbReference type="EMBL" id="MKZS01000001">
    <property type="protein sequence ID" value="OLT62586.1"/>
    <property type="molecule type" value="Genomic_DNA"/>
</dbReference>
<protein>
    <submittedName>
        <fullName evidence="1">Uncharacterized protein</fullName>
    </submittedName>
</protein>
<reference evidence="1 2" key="1">
    <citation type="submission" date="2016-10" db="EMBL/GenBank/DDBJ databases">
        <title>Comparative genomics uncovers the prolific and rare metabolic potential of the cyanobacterial genus Moorea.</title>
        <authorList>
            <person name="Leao T."/>
            <person name="Castelao G."/>
            <person name="Korobeynikov A."/>
            <person name="Monroe E.A."/>
            <person name="Podell S."/>
            <person name="Glukhov E."/>
            <person name="Allen E."/>
            <person name="Gerwick W.H."/>
            <person name="Gerwick L."/>
        </authorList>
    </citation>
    <scope>NUCLEOTIDE SEQUENCE [LARGE SCALE GENOMIC DNA]</scope>
    <source>
        <strain evidence="1 2">PNG5-198</strain>
    </source>
</reference>
<dbReference type="Proteomes" id="UP000186657">
    <property type="component" value="Unassembled WGS sequence"/>
</dbReference>
<gene>
    <name evidence="1" type="ORF">BJP37_29720</name>
</gene>
<dbReference type="RefSeq" id="WP_075904759.1">
    <property type="nucleotide sequence ID" value="NZ_MKZS01000001.1"/>
</dbReference>
<comment type="caution">
    <text evidence="1">The sequence shown here is derived from an EMBL/GenBank/DDBJ whole genome shotgun (WGS) entry which is preliminary data.</text>
</comment>
<accession>A0A1U7N9G2</accession>
<evidence type="ECO:0000313" key="2">
    <source>
        <dbReference type="Proteomes" id="UP000186657"/>
    </source>
</evidence>
<proteinExistence type="predicted"/>
<sequence>MGQGYLKDARSTHQVKELLGDAAVSFVLAIIDFAAVVGNREQRIWEQWTIIETNTIRKLLLQEV</sequence>
<keyword evidence="2" id="KW-1185">Reference proteome</keyword>
<name>A0A1U7N9G2_9CYAN</name>
<evidence type="ECO:0000313" key="1">
    <source>
        <dbReference type="EMBL" id="OLT62586.1"/>
    </source>
</evidence>